<dbReference type="OrthoDB" id="5835829at2759"/>
<proteinExistence type="inferred from homology"/>
<keyword evidence="3 4" id="KW-0808">Transferase</keyword>
<evidence type="ECO:0000256" key="1">
    <source>
        <dbReference type="ARBA" id="ARBA00009995"/>
    </source>
</evidence>
<evidence type="ECO:0000256" key="4">
    <source>
        <dbReference type="RuleBase" id="RU003718"/>
    </source>
</evidence>
<dbReference type="Proteomes" id="UP000324897">
    <property type="component" value="Chromosome 7"/>
</dbReference>
<keyword evidence="7" id="KW-1185">Reference proteome</keyword>
<dbReference type="GO" id="GO:0008194">
    <property type="term" value="F:UDP-glycosyltransferase activity"/>
    <property type="evidence" value="ECO:0007669"/>
    <property type="project" value="InterPro"/>
</dbReference>
<sequence>MEQHNGQEAPRLRVIILCSPCMGHLIPLVELARRLVADHGLSATLLFATATPTPSEEYLAVAAVAPDGVDLVAIPGPPADALPPSATVRERIAHAVASSVPRAEQLVRSLAAASLVVDMGFVGTTRGLAAELGVPVYVYFPSNLTVLSLLLHLPELDAAVAGEYRDMTEPIRLPGCMPILASDLPSPMLADRSSELYAKFLHGVKEYMKTDGFIVNSFPELEPEVVASINAMKQPNHLSVYAVGPVVWNRPAAADKEHECMRWLDRQPRGSVVYVSLGSGGTLTWQQTAELALGLEMSQQRFIWVVKRPDDSPFGCGSSFFGSQKEGVDEEEATFDFLPEGFVERTRGVGLLVLSWAPQAAVLSHPSIGCFVTHCGWNSVLESFLNCIPLIAWPLYAEQKINAAMLEGELGVATRVKLTDGGLVTKEEVVRAIKCATKDGDGETMKNKMQKLKDMALRALSSEGSSVHAIAQLSNLRKPST</sequence>
<feature type="non-terminal residue" evidence="6">
    <location>
        <position position="1"/>
    </location>
</feature>
<reference evidence="6 7" key="1">
    <citation type="journal article" date="2019" name="Sci. Rep.">
        <title>A high-quality genome of Eragrostis curvula grass provides insights into Poaceae evolution and supports new strategies to enhance forage quality.</title>
        <authorList>
            <person name="Carballo J."/>
            <person name="Santos B.A.C.M."/>
            <person name="Zappacosta D."/>
            <person name="Garbus I."/>
            <person name="Selva J.P."/>
            <person name="Gallo C.A."/>
            <person name="Diaz A."/>
            <person name="Albertini E."/>
            <person name="Caccamo M."/>
            <person name="Echenique V."/>
        </authorList>
    </citation>
    <scope>NUCLEOTIDE SEQUENCE [LARGE SCALE GENOMIC DNA]</scope>
    <source>
        <strain evidence="7">cv. Victoria</strain>
        <tissue evidence="6">Leaf</tissue>
    </source>
</reference>
<dbReference type="PROSITE" id="PS00375">
    <property type="entry name" value="UDPGT"/>
    <property type="match status" value="1"/>
</dbReference>
<evidence type="ECO:0000313" key="7">
    <source>
        <dbReference type="Proteomes" id="UP000324897"/>
    </source>
</evidence>
<comment type="caution">
    <text evidence="6">The sequence shown here is derived from an EMBL/GenBank/DDBJ whole genome shotgun (WGS) entry which is preliminary data.</text>
</comment>
<dbReference type="SUPFAM" id="SSF53756">
    <property type="entry name" value="UDP-Glycosyltransferase/glycogen phosphorylase"/>
    <property type="match status" value="1"/>
</dbReference>
<organism evidence="6 7">
    <name type="scientific">Eragrostis curvula</name>
    <name type="common">weeping love grass</name>
    <dbReference type="NCBI Taxonomy" id="38414"/>
    <lineage>
        <taxon>Eukaryota</taxon>
        <taxon>Viridiplantae</taxon>
        <taxon>Streptophyta</taxon>
        <taxon>Embryophyta</taxon>
        <taxon>Tracheophyta</taxon>
        <taxon>Spermatophyta</taxon>
        <taxon>Magnoliopsida</taxon>
        <taxon>Liliopsida</taxon>
        <taxon>Poales</taxon>
        <taxon>Poaceae</taxon>
        <taxon>PACMAD clade</taxon>
        <taxon>Chloridoideae</taxon>
        <taxon>Eragrostideae</taxon>
        <taxon>Eragrostidinae</taxon>
        <taxon>Eragrostis</taxon>
    </lineage>
</organism>
<evidence type="ECO:0000256" key="2">
    <source>
        <dbReference type="ARBA" id="ARBA00022676"/>
    </source>
</evidence>
<dbReference type="CDD" id="cd03784">
    <property type="entry name" value="GT1_Gtf-like"/>
    <property type="match status" value="1"/>
</dbReference>
<keyword evidence="2 4" id="KW-0328">Glycosyltransferase</keyword>
<dbReference type="InterPro" id="IPR002213">
    <property type="entry name" value="UDP_glucos_trans"/>
</dbReference>
<evidence type="ECO:0000313" key="6">
    <source>
        <dbReference type="EMBL" id="TVU16960.1"/>
    </source>
</evidence>
<dbReference type="FunFam" id="3.40.50.2000:FF:000056">
    <property type="entry name" value="Glycosyltransferase"/>
    <property type="match status" value="1"/>
</dbReference>
<evidence type="ECO:0000256" key="5">
    <source>
        <dbReference type="RuleBase" id="RU362057"/>
    </source>
</evidence>
<dbReference type="Pfam" id="PF00201">
    <property type="entry name" value="UDPGT"/>
    <property type="match status" value="1"/>
</dbReference>
<protein>
    <recommendedName>
        <fullName evidence="5">Glycosyltransferase</fullName>
        <ecNumber evidence="5">2.4.1.-</ecNumber>
    </recommendedName>
</protein>
<dbReference type="PANTHER" id="PTHR48046">
    <property type="entry name" value="UDP-GLYCOSYLTRANSFERASE 72E1"/>
    <property type="match status" value="1"/>
</dbReference>
<comment type="similarity">
    <text evidence="1 4">Belongs to the UDP-glycosyltransferase family.</text>
</comment>
<gene>
    <name evidence="6" type="ORF">EJB05_32964</name>
</gene>
<name>A0A5J9U069_9POAL</name>
<dbReference type="Gramene" id="TVU16960">
    <property type="protein sequence ID" value="TVU16960"/>
    <property type="gene ID" value="EJB05_32964"/>
</dbReference>
<evidence type="ECO:0000256" key="3">
    <source>
        <dbReference type="ARBA" id="ARBA00022679"/>
    </source>
</evidence>
<dbReference type="Gene3D" id="3.40.50.2000">
    <property type="entry name" value="Glycogen Phosphorylase B"/>
    <property type="match status" value="2"/>
</dbReference>
<dbReference type="EC" id="2.4.1.-" evidence="5"/>
<dbReference type="AlphaFoldDB" id="A0A5J9U069"/>
<dbReference type="InterPro" id="IPR035595">
    <property type="entry name" value="UDP_glycos_trans_CS"/>
</dbReference>
<dbReference type="EMBL" id="RWGY01000029">
    <property type="protein sequence ID" value="TVU16960.1"/>
    <property type="molecule type" value="Genomic_DNA"/>
</dbReference>
<accession>A0A5J9U069</accession>
<dbReference type="PANTHER" id="PTHR48046:SF6">
    <property type="entry name" value="GLYCOSYLTRANSFERASE"/>
    <property type="match status" value="1"/>
</dbReference>